<evidence type="ECO:0000259" key="8">
    <source>
        <dbReference type="PROSITE" id="PS50965"/>
    </source>
</evidence>
<dbReference type="Pfam" id="PF00069">
    <property type="entry name" value="Pkinase"/>
    <property type="match status" value="1"/>
</dbReference>
<keyword evidence="6" id="KW-0067">ATP-binding</keyword>
<keyword evidence="10" id="KW-1185">Reference proteome</keyword>
<dbReference type="EC" id="2.7.11.1" evidence="1"/>
<dbReference type="Gene3D" id="3.30.200.20">
    <property type="entry name" value="Phosphorylase Kinase, domain 1"/>
    <property type="match status" value="1"/>
</dbReference>
<evidence type="ECO:0000256" key="5">
    <source>
        <dbReference type="ARBA" id="ARBA00022777"/>
    </source>
</evidence>
<accession>A0A5N6BZX6</accession>
<feature type="domain" description="NERD" evidence="8">
    <location>
        <begin position="10"/>
        <end position="120"/>
    </location>
</feature>
<dbReference type="InterPro" id="IPR000719">
    <property type="entry name" value="Prot_kinase_dom"/>
</dbReference>
<protein>
    <recommendedName>
        <fullName evidence="1">non-specific serine/threonine protein kinase</fullName>
        <ecNumber evidence="1">2.7.11.1</ecNumber>
    </recommendedName>
</protein>
<dbReference type="InterPro" id="IPR011009">
    <property type="entry name" value="Kinase-like_dom_sf"/>
</dbReference>
<name>A0A5N6BZX6_9ACTN</name>
<dbReference type="AlphaFoldDB" id="A0A5N6BZX6"/>
<dbReference type="GO" id="GO:0004674">
    <property type="term" value="F:protein serine/threonine kinase activity"/>
    <property type="evidence" value="ECO:0007669"/>
    <property type="project" value="UniProtKB-KW"/>
</dbReference>
<keyword evidence="2" id="KW-0723">Serine/threonine-protein kinase</keyword>
<dbReference type="PROSITE" id="PS00109">
    <property type="entry name" value="PROTEIN_KINASE_TYR"/>
    <property type="match status" value="1"/>
</dbReference>
<evidence type="ECO:0000313" key="10">
    <source>
        <dbReference type="Proteomes" id="UP000313066"/>
    </source>
</evidence>
<comment type="caution">
    <text evidence="9">The sequence shown here is derived from an EMBL/GenBank/DDBJ whole genome shotgun (WGS) entry which is preliminary data.</text>
</comment>
<keyword evidence="3" id="KW-0808">Transferase</keyword>
<keyword evidence="5 9" id="KW-0418">Kinase</keyword>
<dbReference type="InterPro" id="IPR011528">
    <property type="entry name" value="NERD"/>
</dbReference>
<evidence type="ECO:0000256" key="1">
    <source>
        <dbReference type="ARBA" id="ARBA00012513"/>
    </source>
</evidence>
<evidence type="ECO:0000313" key="9">
    <source>
        <dbReference type="EMBL" id="KAB8185991.1"/>
    </source>
</evidence>
<evidence type="ECO:0000259" key="7">
    <source>
        <dbReference type="PROSITE" id="PS50011"/>
    </source>
</evidence>
<feature type="domain" description="Protein kinase" evidence="7">
    <location>
        <begin position="196"/>
        <end position="454"/>
    </location>
</feature>
<reference evidence="9 10" key="1">
    <citation type="submission" date="2019-10" db="EMBL/GenBank/DDBJ databases">
        <title>Nonomuraea sp. nov., isolated from Phyllanthus amarus.</title>
        <authorList>
            <person name="Klykleung N."/>
            <person name="Tanasupawat S."/>
        </authorList>
    </citation>
    <scope>NUCLEOTIDE SEQUENCE [LARGE SCALE GENOMIC DNA]</scope>
    <source>
        <strain evidence="9 10">CR1-09</strain>
    </source>
</reference>
<dbReference type="InterPro" id="IPR008266">
    <property type="entry name" value="Tyr_kinase_AS"/>
</dbReference>
<dbReference type="PROSITE" id="PS50965">
    <property type="entry name" value="NERD"/>
    <property type="match status" value="1"/>
</dbReference>
<dbReference type="PROSITE" id="PS50011">
    <property type="entry name" value="PROTEIN_KINASE_DOM"/>
    <property type="match status" value="2"/>
</dbReference>
<dbReference type="Gene3D" id="1.10.510.10">
    <property type="entry name" value="Transferase(Phosphotransferase) domain 1"/>
    <property type="match status" value="2"/>
</dbReference>
<dbReference type="CDD" id="cd14014">
    <property type="entry name" value="STKc_PknB_like"/>
    <property type="match status" value="1"/>
</dbReference>
<dbReference type="Pfam" id="PF08378">
    <property type="entry name" value="NERD"/>
    <property type="match status" value="1"/>
</dbReference>
<proteinExistence type="predicted"/>
<dbReference type="EMBL" id="VDMA02000004">
    <property type="protein sequence ID" value="KAB8185991.1"/>
    <property type="molecule type" value="Genomic_DNA"/>
</dbReference>
<dbReference type="PANTHER" id="PTHR43289">
    <property type="entry name" value="MITOGEN-ACTIVATED PROTEIN KINASE KINASE KINASE 20-RELATED"/>
    <property type="match status" value="1"/>
</dbReference>
<gene>
    <name evidence="9" type="ORF">FH610_009555</name>
</gene>
<dbReference type="RefSeq" id="WP_139573935.1">
    <property type="nucleotide sequence ID" value="NZ_VDMA02000004.1"/>
</dbReference>
<keyword evidence="4" id="KW-0547">Nucleotide-binding</keyword>
<evidence type="ECO:0000256" key="4">
    <source>
        <dbReference type="ARBA" id="ARBA00022741"/>
    </source>
</evidence>
<evidence type="ECO:0000256" key="6">
    <source>
        <dbReference type="ARBA" id="ARBA00022840"/>
    </source>
</evidence>
<sequence>MARLHVLSDWHGPGEEKTARLLAAELPDDWDVIAGRQIPTHTDPVDLDLIVVGVNGIYVCEEKSWGPHVVAGEVAWYVNGEQRSDPVGQVAHAARVLAGRLRAKVGGWAAAQANLPRGVRPVTGHVVMSHSSIDLSGTGDLGEDKVVTLDAAAAMLTARDAALPDTMSALRPKAMSYLLGLGPRNPAEAPKQIMQYKVAGLLGTDGNARVYAGSNPAGELVFLHCVSVANATDRPAAELLAKREHDALTLLAKEDRTWHVRDWFDWEGYRVTPIVPDLSGISLWKLSGDRPTPTDQENRIPPEIAKPVVHDAFAALTSVHAKEIMHRALRPRYIEITGDDRVRFRDFSRARIPSVETIAPSLFDDHPSTPFRAPGATMEFFGTKDDVYSLALSLVLWIHGDQDETPDHDQARERAAAYPEIGELMVRCLAPDYNDRPEAAEVASATAPDKATALAITEDASTPIAGQLVADRYRLKHQLGEGAWAVTWLATDEQLQGELRTLKYLKPDRVSWAQAFDEYQNTDTLRSRFCARVYDLRPEPEPGVLVQEYVPGTTLKELVTRETPTGDEFRRIALDVLAGLGDAHQQGLYHRDVSPANIIVRDDGAARLIDFGLAAHVDDAHSAVGSPPFTAPEVWERRAWSPAADLYAAAASILHAMLGRYPYASTDLSGRRTLVPPSDEDRLRFGGAFLDALYQGVSYDPADRPQSAADFARLLTEPGTPSTTDKRKVNPTVAALRGLYRESGIGNAGNRGLDDVFAHDTYAKTRLDTELLPAILNKKLDVVVLSGNPGDGKTSFLVKVGDALDARQAEKVHEDKAGWVKRLDGHTFVAVYDASESNGALSSDEMLYRALDLADGEDRNRCTVLIAANDGRVTQFFTENEDLYPDVAAELSKQRRGDASPDSRVVLVDLKQRALAMPKKADANGEAPDLAAAILDLFTTDFRWSDCADCVSRDVCPILRNATDLRAPATKAAVMELVLTSHLRRRRRATVRDVRSAFAWLITGDLSCDEVHSEREADENPATDARLLPGLTFAGASSDNLLQEWAELDPAGLPAPGAIRAARAREDLIPDLHTILDADIRRLKRALFLGQWGTVSGRLEVRSYRHLGEYLGALDTPEQALPRFLAGLSRVLGFVGYDGVRLALRDQMYDAPAVRAIVVIKELDSTEFALAASGARSRYIESFPDLLVLRHSSGAELRITLDTAELLLRAADGEILGDLASEAIRQEVTAFGNRLRREPAHAVRIIDGSGRSLRAKAIGGQIVREDAP</sequence>
<dbReference type="SUPFAM" id="SSF56112">
    <property type="entry name" value="Protein kinase-like (PK-like)"/>
    <property type="match status" value="2"/>
</dbReference>
<dbReference type="GO" id="GO:0005524">
    <property type="term" value="F:ATP binding"/>
    <property type="evidence" value="ECO:0007669"/>
    <property type="project" value="UniProtKB-KW"/>
</dbReference>
<dbReference type="PANTHER" id="PTHR43289:SF6">
    <property type="entry name" value="SERINE_THREONINE-PROTEIN KINASE NEKL-3"/>
    <property type="match status" value="1"/>
</dbReference>
<organism evidence="9 10">
    <name type="scientific">Microbispora catharanthi</name>
    <dbReference type="NCBI Taxonomy" id="1712871"/>
    <lineage>
        <taxon>Bacteria</taxon>
        <taxon>Bacillati</taxon>
        <taxon>Actinomycetota</taxon>
        <taxon>Actinomycetes</taxon>
        <taxon>Streptosporangiales</taxon>
        <taxon>Streptosporangiaceae</taxon>
        <taxon>Microbispora</taxon>
    </lineage>
</organism>
<dbReference type="Proteomes" id="UP000313066">
    <property type="component" value="Unassembled WGS sequence"/>
</dbReference>
<feature type="domain" description="Protein kinase" evidence="7">
    <location>
        <begin position="473"/>
        <end position="720"/>
    </location>
</feature>
<evidence type="ECO:0000256" key="3">
    <source>
        <dbReference type="ARBA" id="ARBA00022679"/>
    </source>
</evidence>
<evidence type="ECO:0000256" key="2">
    <source>
        <dbReference type="ARBA" id="ARBA00022527"/>
    </source>
</evidence>